<protein>
    <submittedName>
        <fullName evidence="1">Uncharacterized protein</fullName>
    </submittedName>
</protein>
<dbReference type="AlphaFoldDB" id="A0A9Q8V5V8"/>
<dbReference type="Proteomes" id="UP000829116">
    <property type="component" value="Plasmid pW51-a"/>
</dbReference>
<reference evidence="1" key="1">
    <citation type="submission" date="2022-03" db="EMBL/GenBank/DDBJ databases">
        <title>ESBL-producing Moellerella wisconsensis and Escherichia marmotae isolated from wild game meat.</title>
        <authorList>
            <person name="Biggel M."/>
        </authorList>
    </citation>
    <scope>NUCLEOTIDE SEQUENCE</scope>
    <source>
        <strain evidence="1">W51</strain>
        <plasmid evidence="1">pW51-a</plasmid>
    </source>
</reference>
<accession>A0A9Q8V5V8</accession>
<gene>
    <name evidence="1" type="ORF">MNY72_16520</name>
</gene>
<sequence>MKLEFWLFNYTASSMFKPNSLAQQAVPSSFNTRESSYFNEYRPASTLKIVLLQRISSSINTKNRLTSTNIVQHQHQKSSCFNEYRPASTPK</sequence>
<name>A0A9Q8V5V8_9GAMM</name>
<evidence type="ECO:0000313" key="1">
    <source>
        <dbReference type="EMBL" id="UNH32627.1"/>
    </source>
</evidence>
<organism evidence="1 2">
    <name type="scientific">Moellerella wisconsensis</name>
    <dbReference type="NCBI Taxonomy" id="158849"/>
    <lineage>
        <taxon>Bacteria</taxon>
        <taxon>Pseudomonadati</taxon>
        <taxon>Pseudomonadota</taxon>
        <taxon>Gammaproteobacteria</taxon>
        <taxon>Enterobacterales</taxon>
        <taxon>Morganellaceae</taxon>
        <taxon>Moellerella</taxon>
    </lineage>
</organism>
<dbReference type="EMBL" id="CP093246">
    <property type="protein sequence ID" value="UNH32627.1"/>
    <property type="molecule type" value="Genomic_DNA"/>
</dbReference>
<dbReference type="RefSeq" id="WP_137022570.1">
    <property type="nucleotide sequence ID" value="NZ_CAWQWL010000002.1"/>
</dbReference>
<proteinExistence type="predicted"/>
<geneLocation type="plasmid" evidence="1 2">
    <name>pW51-a</name>
</geneLocation>
<evidence type="ECO:0000313" key="2">
    <source>
        <dbReference type="Proteomes" id="UP000829116"/>
    </source>
</evidence>
<keyword evidence="1" id="KW-0614">Plasmid</keyword>